<evidence type="ECO:0000313" key="2">
    <source>
        <dbReference type="Proteomes" id="UP000324222"/>
    </source>
</evidence>
<comment type="caution">
    <text evidence="1">The sequence shown here is derived from an EMBL/GenBank/DDBJ whole genome shotgun (WGS) entry which is preliminary data.</text>
</comment>
<name>A0A5B7I892_PORTR</name>
<organism evidence="1 2">
    <name type="scientific">Portunus trituberculatus</name>
    <name type="common">Swimming crab</name>
    <name type="synonym">Neptunus trituberculatus</name>
    <dbReference type="NCBI Taxonomy" id="210409"/>
    <lineage>
        <taxon>Eukaryota</taxon>
        <taxon>Metazoa</taxon>
        <taxon>Ecdysozoa</taxon>
        <taxon>Arthropoda</taxon>
        <taxon>Crustacea</taxon>
        <taxon>Multicrustacea</taxon>
        <taxon>Malacostraca</taxon>
        <taxon>Eumalacostraca</taxon>
        <taxon>Eucarida</taxon>
        <taxon>Decapoda</taxon>
        <taxon>Pleocyemata</taxon>
        <taxon>Brachyura</taxon>
        <taxon>Eubrachyura</taxon>
        <taxon>Portunoidea</taxon>
        <taxon>Portunidae</taxon>
        <taxon>Portuninae</taxon>
        <taxon>Portunus</taxon>
    </lineage>
</organism>
<dbReference type="AlphaFoldDB" id="A0A5B7I892"/>
<reference evidence="1 2" key="1">
    <citation type="submission" date="2019-05" db="EMBL/GenBank/DDBJ databases">
        <title>Another draft genome of Portunus trituberculatus and its Hox gene families provides insights of decapod evolution.</title>
        <authorList>
            <person name="Jeong J.-H."/>
            <person name="Song I."/>
            <person name="Kim S."/>
            <person name="Choi T."/>
            <person name="Kim D."/>
            <person name="Ryu S."/>
            <person name="Kim W."/>
        </authorList>
    </citation>
    <scope>NUCLEOTIDE SEQUENCE [LARGE SCALE GENOMIC DNA]</scope>
    <source>
        <tissue evidence="1">Muscle</tissue>
    </source>
</reference>
<dbReference type="Proteomes" id="UP000324222">
    <property type="component" value="Unassembled WGS sequence"/>
</dbReference>
<proteinExistence type="predicted"/>
<protein>
    <submittedName>
        <fullName evidence="1">Uncharacterized protein</fullName>
    </submittedName>
</protein>
<evidence type="ECO:0000313" key="1">
    <source>
        <dbReference type="EMBL" id="MPC77014.1"/>
    </source>
</evidence>
<gene>
    <name evidence="1" type="ORF">E2C01_071452</name>
</gene>
<dbReference type="EMBL" id="VSRR010044803">
    <property type="protein sequence ID" value="MPC77014.1"/>
    <property type="molecule type" value="Genomic_DNA"/>
</dbReference>
<keyword evidence="2" id="KW-1185">Reference proteome</keyword>
<sequence>MTVVSEQLIAKHNHVAPFSDTSGGKTMLSREQLNQLRLPDDVRTLGGRGRVGGLAGWLVG</sequence>
<accession>A0A5B7I892</accession>